<dbReference type="PROSITE" id="PS50929">
    <property type="entry name" value="ABC_TM1F"/>
    <property type="match status" value="1"/>
</dbReference>
<dbReference type="STRING" id="1499688.BN000_04886"/>
<evidence type="ECO:0000313" key="7">
    <source>
        <dbReference type="EMBL" id="CRK84836.1"/>
    </source>
</evidence>
<feature type="transmembrane region" description="Helical" evidence="5">
    <location>
        <begin position="245"/>
        <end position="269"/>
    </location>
</feature>
<dbReference type="PANTHER" id="PTHR43394:SF1">
    <property type="entry name" value="ATP-BINDING CASSETTE SUB-FAMILY B MEMBER 10, MITOCHONDRIAL"/>
    <property type="match status" value="1"/>
</dbReference>
<dbReference type="InterPro" id="IPR036640">
    <property type="entry name" value="ABC1_TM_sf"/>
</dbReference>
<keyword evidence="3 5" id="KW-1133">Transmembrane helix</keyword>
<dbReference type="AlphaFoldDB" id="A0A0U1P3P8"/>
<evidence type="ECO:0000256" key="5">
    <source>
        <dbReference type="SAM" id="Phobius"/>
    </source>
</evidence>
<sequence length="325" mass="37422">MSFSFKKFLSYYKPYLGLFVSILACALIASMISLVYPLLVRYITKDILIDDLSNALTEVYWIGGLMLVLVAIQNIGNFYADYKGHELGARMESDLRRDLFMHIQKLSFSFFDKEKTGQLMSRLTTDLLWLSELYHHGPEDLIKHFVRIIGAFIILFFINAPLTNTVFCFVPLLAVFGLYFNQVLNKAYTRNKERIADVNGQIEDNLSGIRVVKSFANESVEIEKFNSENDRFFESRKKTYKAEAYFYNSLETIIQLITITVIIFGSASIAGNKLDLADLITFLLYINHLIEPIQKLIQVSTMYQDGFTGFQRFIEIMNVKPAIEN</sequence>
<dbReference type="PROSITE" id="PS51257">
    <property type="entry name" value="PROKAR_LIPOPROTEIN"/>
    <property type="match status" value="1"/>
</dbReference>
<dbReference type="CDD" id="cd18549">
    <property type="entry name" value="ABC_6TM_YwjA_like"/>
    <property type="match status" value="1"/>
</dbReference>
<dbReference type="Pfam" id="PF00664">
    <property type="entry name" value="ABC_membrane"/>
    <property type="match status" value="1"/>
</dbReference>
<evidence type="ECO:0000256" key="3">
    <source>
        <dbReference type="ARBA" id="ARBA00022989"/>
    </source>
</evidence>
<dbReference type="EMBL" id="CVRB01000005">
    <property type="protein sequence ID" value="CRK84836.1"/>
    <property type="molecule type" value="Genomic_DNA"/>
</dbReference>
<accession>A0A0U1P3P8</accession>
<evidence type="ECO:0000256" key="4">
    <source>
        <dbReference type="ARBA" id="ARBA00023136"/>
    </source>
</evidence>
<evidence type="ECO:0000259" key="6">
    <source>
        <dbReference type="PROSITE" id="PS50929"/>
    </source>
</evidence>
<keyword evidence="2 5" id="KW-0812">Transmembrane</keyword>
<dbReference type="GO" id="GO:0005524">
    <property type="term" value="F:ATP binding"/>
    <property type="evidence" value="ECO:0007669"/>
    <property type="project" value="InterPro"/>
</dbReference>
<dbReference type="Gene3D" id="1.20.1560.10">
    <property type="entry name" value="ABC transporter type 1, transmembrane domain"/>
    <property type="match status" value="1"/>
</dbReference>
<dbReference type="InterPro" id="IPR039421">
    <property type="entry name" value="Type_1_exporter"/>
</dbReference>
<dbReference type="GO" id="GO:0005886">
    <property type="term" value="C:plasma membrane"/>
    <property type="evidence" value="ECO:0007669"/>
    <property type="project" value="UniProtKB-SubCell"/>
</dbReference>
<organism evidence="7 8">
    <name type="scientific">Neobacillus massiliamazoniensis</name>
    <dbReference type="NCBI Taxonomy" id="1499688"/>
    <lineage>
        <taxon>Bacteria</taxon>
        <taxon>Bacillati</taxon>
        <taxon>Bacillota</taxon>
        <taxon>Bacilli</taxon>
        <taxon>Bacillales</taxon>
        <taxon>Bacillaceae</taxon>
        <taxon>Neobacillus</taxon>
    </lineage>
</organism>
<feature type="transmembrane region" description="Helical" evidence="5">
    <location>
        <begin position="164"/>
        <end position="184"/>
    </location>
</feature>
<dbReference type="GO" id="GO:0015421">
    <property type="term" value="F:ABC-type oligopeptide transporter activity"/>
    <property type="evidence" value="ECO:0007669"/>
    <property type="project" value="TreeGrafter"/>
</dbReference>
<protein>
    <submittedName>
        <fullName evidence="7">ABC transporter</fullName>
    </submittedName>
</protein>
<reference evidence="8" key="1">
    <citation type="submission" date="2015-05" db="EMBL/GenBank/DDBJ databases">
        <authorList>
            <person name="Urmite Genomes"/>
        </authorList>
    </citation>
    <scope>NUCLEOTIDE SEQUENCE [LARGE SCALE GENOMIC DNA]</scope>
    <source>
        <strain evidence="8">LF1</strain>
    </source>
</reference>
<dbReference type="Proteomes" id="UP000199087">
    <property type="component" value="Unassembled WGS sequence"/>
</dbReference>
<name>A0A0U1P3P8_9BACI</name>
<dbReference type="SUPFAM" id="SSF90123">
    <property type="entry name" value="ABC transporter transmembrane region"/>
    <property type="match status" value="1"/>
</dbReference>
<feature type="transmembrane region" description="Helical" evidence="5">
    <location>
        <begin position="59"/>
        <end position="80"/>
    </location>
</feature>
<feature type="transmembrane region" description="Helical" evidence="5">
    <location>
        <begin position="15"/>
        <end position="39"/>
    </location>
</feature>
<proteinExistence type="predicted"/>
<dbReference type="PANTHER" id="PTHR43394">
    <property type="entry name" value="ATP-DEPENDENT PERMEASE MDL1, MITOCHONDRIAL"/>
    <property type="match status" value="1"/>
</dbReference>
<evidence type="ECO:0000256" key="1">
    <source>
        <dbReference type="ARBA" id="ARBA00004651"/>
    </source>
</evidence>
<gene>
    <name evidence="7" type="ORF">BN000_04886</name>
</gene>
<keyword evidence="8" id="KW-1185">Reference proteome</keyword>
<evidence type="ECO:0000256" key="2">
    <source>
        <dbReference type="ARBA" id="ARBA00022692"/>
    </source>
</evidence>
<keyword evidence="4 5" id="KW-0472">Membrane</keyword>
<evidence type="ECO:0000313" key="8">
    <source>
        <dbReference type="Proteomes" id="UP000199087"/>
    </source>
</evidence>
<feature type="domain" description="ABC transmembrane type-1" evidence="6">
    <location>
        <begin position="22"/>
        <end position="305"/>
    </location>
</feature>
<comment type="subcellular location">
    <subcellularLocation>
        <location evidence="1">Cell membrane</location>
        <topology evidence="1">Multi-pass membrane protein</topology>
    </subcellularLocation>
</comment>
<dbReference type="InterPro" id="IPR011527">
    <property type="entry name" value="ABC1_TM_dom"/>
</dbReference>